<dbReference type="Proteomes" id="UP000027192">
    <property type="component" value="Unassembled WGS sequence"/>
</dbReference>
<evidence type="ECO:0000313" key="1">
    <source>
        <dbReference type="EMBL" id="KDM91420.1"/>
    </source>
</evidence>
<gene>
    <name evidence="1" type="ORF">EA58_11695</name>
</gene>
<organism evidence="1 2">
    <name type="scientific">Photobacterium galatheae</name>
    <dbReference type="NCBI Taxonomy" id="1654360"/>
    <lineage>
        <taxon>Bacteria</taxon>
        <taxon>Pseudomonadati</taxon>
        <taxon>Pseudomonadota</taxon>
        <taxon>Gammaproteobacteria</taxon>
        <taxon>Vibrionales</taxon>
        <taxon>Vibrionaceae</taxon>
        <taxon>Photobacterium</taxon>
    </lineage>
</organism>
<keyword evidence="2" id="KW-1185">Reference proteome</keyword>
<evidence type="ECO:0000313" key="2">
    <source>
        <dbReference type="Proteomes" id="UP000027192"/>
    </source>
</evidence>
<accession>A0A066RLU4</accession>
<proteinExistence type="predicted"/>
<sequence length="227" mass="24575">MKKLDQIGVLCLALWAGDIQASPESQARLISAAQLDAAPRIVPVLSSRRYLAGDDGLLVREILTIGSEWAVFRPTRAFSPVRSSTHSAADVWGMLPVARVRVVDNDERGSRLIMTDWLQEVRPGDRLLTVATSHLQAVSGTPPVSARVLGGLQERAYLASDDWLVLDRGASHGLAAGQRWRIQRGLLGRPLVADIEVKSTSAQVSLARVIRSQGPIQAGDVAERIAH</sequence>
<protein>
    <submittedName>
        <fullName evidence="1">Uncharacterized protein</fullName>
    </submittedName>
</protein>
<comment type="caution">
    <text evidence="1">The sequence shown here is derived from an EMBL/GenBank/DDBJ whole genome shotgun (WGS) entry which is preliminary data.</text>
</comment>
<dbReference type="EMBL" id="JMIB01000022">
    <property type="protein sequence ID" value="KDM91420.1"/>
    <property type="molecule type" value="Genomic_DNA"/>
</dbReference>
<dbReference type="AlphaFoldDB" id="A0A066RLU4"/>
<dbReference type="RefSeq" id="WP_036752594.1">
    <property type="nucleotide sequence ID" value="NZ_JAGSGC010000017.1"/>
</dbReference>
<reference evidence="1 2" key="1">
    <citation type="submission" date="2014-04" db="EMBL/GenBank/DDBJ databases">
        <title>Draft genome sequence of Photobacterium halotolerans S2753: a solonamide, ngercheumicin and holomycin producer.</title>
        <authorList>
            <person name="Machado H.R."/>
            <person name="Gram L."/>
        </authorList>
    </citation>
    <scope>NUCLEOTIDE SEQUENCE [LARGE SCALE GENOMIC DNA]</scope>
    <source>
        <strain evidence="1 2">S2753</strain>
    </source>
</reference>
<dbReference type="STRING" id="1654360.EA58_11695"/>
<dbReference type="OrthoDB" id="9765158at2"/>
<name>A0A066RLU4_9GAMM</name>